<dbReference type="Proteomes" id="UP000529637">
    <property type="component" value="Unassembled WGS sequence"/>
</dbReference>
<evidence type="ECO:0000313" key="3">
    <source>
        <dbReference type="Proteomes" id="UP000529637"/>
    </source>
</evidence>
<dbReference type="EMBL" id="JABWMJ010000007">
    <property type="protein sequence ID" value="NUZ07251.1"/>
    <property type="molecule type" value="Genomic_DNA"/>
</dbReference>
<sequence>MLLTLLTFISEHAVAVFAAIGLVVAVALGIPWWRERKARKDRRRFAKWG</sequence>
<evidence type="ECO:0000256" key="1">
    <source>
        <dbReference type="SAM" id="Phobius"/>
    </source>
</evidence>
<evidence type="ECO:0000313" key="2">
    <source>
        <dbReference type="EMBL" id="NUZ07251.1"/>
    </source>
</evidence>
<feature type="transmembrane region" description="Helical" evidence="1">
    <location>
        <begin position="12"/>
        <end position="33"/>
    </location>
</feature>
<protein>
    <submittedName>
        <fullName evidence="2">Uncharacterized protein</fullName>
    </submittedName>
</protein>
<name>A0A7Y6TXN7_9BURK</name>
<keyword evidence="1" id="KW-0812">Transmembrane</keyword>
<proteinExistence type="predicted"/>
<keyword evidence="1" id="KW-1133">Transmembrane helix</keyword>
<keyword evidence="1" id="KW-0472">Membrane</keyword>
<accession>A0A7Y6TXN7</accession>
<reference evidence="2 3" key="1">
    <citation type="submission" date="2020-06" db="EMBL/GenBank/DDBJ databases">
        <title>Schlegella sp. ID0723 isolated from air conditioner.</title>
        <authorList>
            <person name="Kim D.Y."/>
            <person name="Kim D.-U."/>
        </authorList>
    </citation>
    <scope>NUCLEOTIDE SEQUENCE [LARGE SCALE GENOMIC DNA]</scope>
    <source>
        <strain evidence="2 3">ID0723</strain>
    </source>
</reference>
<dbReference type="RefSeq" id="WP_176070102.1">
    <property type="nucleotide sequence ID" value="NZ_JABWMJ010000007.1"/>
</dbReference>
<organism evidence="2 3">
    <name type="scientific">Piscinibacter koreensis</name>
    <dbReference type="NCBI Taxonomy" id="2742824"/>
    <lineage>
        <taxon>Bacteria</taxon>
        <taxon>Pseudomonadati</taxon>
        <taxon>Pseudomonadota</taxon>
        <taxon>Betaproteobacteria</taxon>
        <taxon>Burkholderiales</taxon>
        <taxon>Sphaerotilaceae</taxon>
        <taxon>Piscinibacter</taxon>
    </lineage>
</organism>
<gene>
    <name evidence="2" type="ORF">HQN59_15925</name>
</gene>
<comment type="caution">
    <text evidence="2">The sequence shown here is derived from an EMBL/GenBank/DDBJ whole genome shotgun (WGS) entry which is preliminary data.</text>
</comment>
<dbReference type="AlphaFoldDB" id="A0A7Y6TXN7"/>
<keyword evidence="3" id="KW-1185">Reference proteome</keyword>